<gene>
    <name evidence="1" type="ORF">OG515_16495</name>
</gene>
<dbReference type="Proteomes" id="UP001432060">
    <property type="component" value="Chromosome"/>
</dbReference>
<proteinExistence type="predicted"/>
<dbReference type="EMBL" id="CP109019">
    <property type="protein sequence ID" value="WUT83681.1"/>
    <property type="molecule type" value="Genomic_DNA"/>
</dbReference>
<name>A0ABZ1XL08_9ACTN</name>
<evidence type="ECO:0000313" key="2">
    <source>
        <dbReference type="Proteomes" id="UP001432060"/>
    </source>
</evidence>
<dbReference type="RefSeq" id="WP_329399507.1">
    <property type="nucleotide sequence ID" value="NZ_CP109019.1"/>
</dbReference>
<accession>A0ABZ1XL08</accession>
<evidence type="ECO:0000313" key="1">
    <source>
        <dbReference type="EMBL" id="WUT83681.1"/>
    </source>
</evidence>
<keyword evidence="2" id="KW-1185">Reference proteome</keyword>
<organism evidence="1 2">
    <name type="scientific">Streptomyces melanogenes</name>
    <dbReference type="NCBI Taxonomy" id="67326"/>
    <lineage>
        <taxon>Bacteria</taxon>
        <taxon>Bacillati</taxon>
        <taxon>Actinomycetota</taxon>
        <taxon>Actinomycetes</taxon>
        <taxon>Kitasatosporales</taxon>
        <taxon>Streptomycetaceae</taxon>
        <taxon>Streptomyces</taxon>
    </lineage>
</organism>
<sequence length="111" mass="12051">MADVEYQCWVTAVPAGAEPYEEKAVGAARTPSLLLATSWLRAQASLLVWRLEPHSPASAQLAAWRDDAARQWQVSESLSTGEGVRFRVRHEETTYELSAERVPGAGAGGRG</sequence>
<reference evidence="1" key="1">
    <citation type="submission" date="2022-10" db="EMBL/GenBank/DDBJ databases">
        <title>The complete genomes of actinobacterial strains from the NBC collection.</title>
        <authorList>
            <person name="Joergensen T.S."/>
            <person name="Alvarez Arevalo M."/>
            <person name="Sterndorff E.B."/>
            <person name="Faurdal D."/>
            <person name="Vuksanovic O."/>
            <person name="Mourched A.-S."/>
            <person name="Charusanti P."/>
            <person name="Shaw S."/>
            <person name="Blin K."/>
            <person name="Weber T."/>
        </authorList>
    </citation>
    <scope>NUCLEOTIDE SEQUENCE</scope>
    <source>
        <strain evidence="1">NBC_00668</strain>
    </source>
</reference>
<protein>
    <submittedName>
        <fullName evidence="1">Uncharacterized protein</fullName>
    </submittedName>
</protein>